<organism evidence="10 11">
    <name type="scientific">Byssochlamys spectabilis (strain No. 5 / NBRC 109023)</name>
    <name type="common">Paecilomyces variotii</name>
    <dbReference type="NCBI Taxonomy" id="1356009"/>
    <lineage>
        <taxon>Eukaryota</taxon>
        <taxon>Fungi</taxon>
        <taxon>Dikarya</taxon>
        <taxon>Ascomycota</taxon>
        <taxon>Pezizomycotina</taxon>
        <taxon>Eurotiomycetes</taxon>
        <taxon>Eurotiomycetidae</taxon>
        <taxon>Eurotiales</taxon>
        <taxon>Thermoascaceae</taxon>
        <taxon>Paecilomyces</taxon>
    </lineage>
</organism>
<dbReference type="FunCoup" id="V5G9U0">
    <property type="interactions" value="1367"/>
</dbReference>
<protein>
    <submittedName>
        <fullName evidence="10">Cytochrome P450, putative</fullName>
    </submittedName>
</protein>
<name>V5G9U0_BYSSN</name>
<evidence type="ECO:0000313" key="11">
    <source>
        <dbReference type="Proteomes" id="UP000018001"/>
    </source>
</evidence>
<keyword evidence="7" id="KW-0503">Monooxygenase</keyword>
<evidence type="ECO:0000256" key="8">
    <source>
        <dbReference type="PIRSR" id="PIRSR602402-1"/>
    </source>
</evidence>
<keyword evidence="5" id="KW-0560">Oxidoreductase</keyword>
<dbReference type="InterPro" id="IPR002402">
    <property type="entry name" value="Cyt_P450_E_grp-II"/>
</dbReference>
<proteinExistence type="inferred from homology"/>
<accession>V5G9U0</accession>
<feature type="binding site" description="axial binding residue" evidence="8">
    <location>
        <position position="454"/>
    </location>
    <ligand>
        <name>heme</name>
        <dbReference type="ChEBI" id="CHEBI:30413"/>
    </ligand>
    <ligandPart>
        <name>Fe</name>
        <dbReference type="ChEBI" id="CHEBI:18248"/>
    </ligandPart>
</feature>
<feature type="transmembrane region" description="Helical" evidence="9">
    <location>
        <begin position="12"/>
        <end position="33"/>
    </location>
</feature>
<comment type="caution">
    <text evidence="10">The sequence shown here is derived from an EMBL/GenBank/DDBJ whole genome shotgun (WGS) entry which is preliminary data.</text>
</comment>
<dbReference type="GO" id="GO:0020037">
    <property type="term" value="F:heme binding"/>
    <property type="evidence" value="ECO:0007669"/>
    <property type="project" value="InterPro"/>
</dbReference>
<dbReference type="EMBL" id="BAUL01000260">
    <property type="protein sequence ID" value="GAD98781.1"/>
    <property type="molecule type" value="Genomic_DNA"/>
</dbReference>
<evidence type="ECO:0000256" key="2">
    <source>
        <dbReference type="ARBA" id="ARBA00010617"/>
    </source>
</evidence>
<dbReference type="InterPro" id="IPR036396">
    <property type="entry name" value="Cyt_P450_sf"/>
</dbReference>
<dbReference type="InterPro" id="IPR047146">
    <property type="entry name" value="Cyt_P450_E_CYP52_fungi"/>
</dbReference>
<dbReference type="Proteomes" id="UP000018001">
    <property type="component" value="Unassembled WGS sequence"/>
</dbReference>
<dbReference type="PANTHER" id="PTHR24287">
    <property type="entry name" value="P450, PUTATIVE (EUROFUNG)-RELATED"/>
    <property type="match status" value="1"/>
</dbReference>
<dbReference type="HOGENOM" id="CLU_001570_27_0_1"/>
<dbReference type="PANTHER" id="PTHR24287:SF17">
    <property type="entry name" value="P450, PUTATIVE (EUROFUNG)-RELATED"/>
    <property type="match status" value="1"/>
</dbReference>
<dbReference type="SUPFAM" id="SSF48264">
    <property type="entry name" value="Cytochrome P450"/>
    <property type="match status" value="1"/>
</dbReference>
<dbReference type="InterPro" id="IPR001128">
    <property type="entry name" value="Cyt_P450"/>
</dbReference>
<dbReference type="Gene3D" id="1.10.630.10">
    <property type="entry name" value="Cytochrome P450"/>
    <property type="match status" value="1"/>
</dbReference>
<evidence type="ECO:0000256" key="1">
    <source>
        <dbReference type="ARBA" id="ARBA00001971"/>
    </source>
</evidence>
<gene>
    <name evidence="10" type="ORF">PVAR5_7482</name>
</gene>
<dbReference type="GO" id="GO:0016712">
    <property type="term" value="F:oxidoreductase activity, acting on paired donors, with incorporation or reduction of molecular oxygen, reduced flavin or flavoprotein as one donor, and incorporation of one atom of oxygen"/>
    <property type="evidence" value="ECO:0007669"/>
    <property type="project" value="InterPro"/>
</dbReference>
<sequence>MLSHSADACGQLAYPVLCLSAFFFFLQYCRRFISRSRLVRLRGCQPPARYTHTEPFFGLDSLYDSIKSRKANKYCLREQQLHYDLGNTYTSVLLGSRVVNTLEPENLEAVFSTNFSDYEVGFRRRNAFQPLFGNSIFQSDGARWQMLRELLLACFSRAQTSQLELFELHAQNLLAAFPPDMHVFDLALFFHRYAADVSTEFLFGESIGSLQNPKNLEQGFLKAFGDAQSGCEFRWLLGRLTAIWPQPTLTKNVRITHTFIQRYVEAALHRENLRNSKPSGDRDDTRILFIDQLGQKTQDRKAIQDEVMTLFFAGTDAMAALLVNMFFVFSKRPDVWDRLRLEVQQLDGKVPSLKQLKGLQYVQDCIREGTMLMAPLGFFHVVAVRDTILPTGGGPGGTSPVFVRKDTIVHFSTYALHRRKDLWGDDAEEFRPERWSFEKQTWKYIPFLKGPRNCIGMDFALNEAAYLVVRLAQNIETIKSEDPSDWVESSGIALESKNGIKVSIVRST</sequence>
<dbReference type="InterPro" id="IPR002974">
    <property type="entry name" value="Cyt_P450_E_CYP52_ascomycetes"/>
</dbReference>
<keyword evidence="11" id="KW-1185">Reference proteome</keyword>
<dbReference type="Pfam" id="PF00067">
    <property type="entry name" value="p450"/>
    <property type="match status" value="1"/>
</dbReference>
<evidence type="ECO:0000256" key="6">
    <source>
        <dbReference type="ARBA" id="ARBA00023004"/>
    </source>
</evidence>
<keyword evidence="3 8" id="KW-0349">Heme</keyword>
<dbReference type="InParanoid" id="V5G9U0"/>
<reference evidence="11" key="1">
    <citation type="journal article" date="2014" name="Genome Announc.">
        <title>Draft genome sequence of the formaldehyde-resistant fungus Byssochlamys spectabilis No. 5 (anamorph Paecilomyces variotii No. 5) (NBRC109023).</title>
        <authorList>
            <person name="Oka T."/>
            <person name="Ekino K."/>
            <person name="Fukuda K."/>
            <person name="Nomura Y."/>
        </authorList>
    </citation>
    <scope>NUCLEOTIDE SEQUENCE [LARGE SCALE GENOMIC DNA]</scope>
    <source>
        <strain evidence="11">No. 5 / NBRC 109023</strain>
    </source>
</reference>
<keyword evidence="9" id="KW-1133">Transmembrane helix</keyword>
<dbReference type="PRINTS" id="PR00464">
    <property type="entry name" value="EP450II"/>
</dbReference>
<keyword evidence="9" id="KW-0812">Transmembrane</keyword>
<evidence type="ECO:0000256" key="3">
    <source>
        <dbReference type="ARBA" id="ARBA00022617"/>
    </source>
</evidence>
<feature type="transmembrane region" description="Helical" evidence="9">
    <location>
        <begin position="307"/>
        <end position="329"/>
    </location>
</feature>
<dbReference type="PRINTS" id="PR01239">
    <property type="entry name" value="EP450IICYP52"/>
</dbReference>
<dbReference type="GO" id="GO:0005506">
    <property type="term" value="F:iron ion binding"/>
    <property type="evidence" value="ECO:0007669"/>
    <property type="project" value="InterPro"/>
</dbReference>
<keyword evidence="4 8" id="KW-0479">Metal-binding</keyword>
<dbReference type="OrthoDB" id="1470350at2759"/>
<comment type="similarity">
    <text evidence="2">Belongs to the cytochrome P450 family.</text>
</comment>
<keyword evidence="9" id="KW-0472">Membrane</keyword>
<dbReference type="eggNOG" id="KOG0157">
    <property type="taxonomic scope" value="Eukaryota"/>
</dbReference>
<evidence type="ECO:0000256" key="7">
    <source>
        <dbReference type="ARBA" id="ARBA00023033"/>
    </source>
</evidence>
<evidence type="ECO:0000256" key="4">
    <source>
        <dbReference type="ARBA" id="ARBA00022723"/>
    </source>
</evidence>
<evidence type="ECO:0000256" key="9">
    <source>
        <dbReference type="SAM" id="Phobius"/>
    </source>
</evidence>
<dbReference type="AlphaFoldDB" id="V5G9U0"/>
<dbReference type="CDD" id="cd11063">
    <property type="entry name" value="CYP52"/>
    <property type="match status" value="1"/>
</dbReference>
<comment type="cofactor">
    <cofactor evidence="1 8">
        <name>heme</name>
        <dbReference type="ChEBI" id="CHEBI:30413"/>
    </cofactor>
</comment>
<evidence type="ECO:0000313" key="10">
    <source>
        <dbReference type="EMBL" id="GAD98781.1"/>
    </source>
</evidence>
<keyword evidence="6 8" id="KW-0408">Iron</keyword>
<evidence type="ECO:0000256" key="5">
    <source>
        <dbReference type="ARBA" id="ARBA00023002"/>
    </source>
</evidence>